<dbReference type="RefSeq" id="WP_083437675.1">
    <property type="nucleotide sequence ID" value="NZ_CBXV010000004.1"/>
</dbReference>
<organism evidence="2 3">
    <name type="scientific">Pyrinomonas methylaliphatogenes</name>
    <dbReference type="NCBI Taxonomy" id="454194"/>
    <lineage>
        <taxon>Bacteria</taxon>
        <taxon>Pseudomonadati</taxon>
        <taxon>Acidobacteriota</taxon>
        <taxon>Blastocatellia</taxon>
        <taxon>Blastocatellales</taxon>
        <taxon>Pyrinomonadaceae</taxon>
        <taxon>Pyrinomonas</taxon>
    </lineage>
</organism>
<dbReference type="OrthoDB" id="9798585at2"/>
<dbReference type="Pfam" id="PF12965">
    <property type="entry name" value="DUF3854"/>
    <property type="match status" value="1"/>
</dbReference>
<reference evidence="2 3" key="1">
    <citation type="submission" date="2013-12" db="EMBL/GenBank/DDBJ databases">
        <authorList>
            <person name="Stott M."/>
        </authorList>
    </citation>
    <scope>NUCLEOTIDE SEQUENCE [LARGE SCALE GENOMIC DNA]</scope>
    <source>
        <strain evidence="2 3">K22</strain>
    </source>
</reference>
<name>A0A0B6WWD6_9BACT</name>
<accession>A0A0B6WWD6</accession>
<proteinExistence type="predicted"/>
<evidence type="ECO:0000313" key="2">
    <source>
        <dbReference type="EMBL" id="CDM65416.1"/>
    </source>
</evidence>
<dbReference type="STRING" id="454194.PYK22_01415"/>
<dbReference type="Proteomes" id="UP000031518">
    <property type="component" value="Unassembled WGS sequence"/>
</dbReference>
<keyword evidence="3" id="KW-1185">Reference proteome</keyword>
<evidence type="ECO:0000259" key="1">
    <source>
        <dbReference type="Pfam" id="PF12965"/>
    </source>
</evidence>
<gene>
    <name evidence="2" type="ORF">PYK22_01415</name>
</gene>
<reference evidence="2 3" key="2">
    <citation type="submission" date="2015-01" db="EMBL/GenBank/DDBJ databases">
        <title>Complete genome sequence of Pyrinomonas methylaliphatogenes type strain K22T.</title>
        <authorList>
            <person name="Lee K.C.Y."/>
            <person name="Power J.F."/>
            <person name="Dunfield P.F."/>
            <person name="Morgan X.C."/>
            <person name="Huttenhower C."/>
            <person name="Stott M.B."/>
        </authorList>
    </citation>
    <scope>NUCLEOTIDE SEQUENCE [LARGE SCALE GENOMIC DNA]</scope>
    <source>
        <strain evidence="2 3">K22</strain>
    </source>
</reference>
<dbReference type="EMBL" id="CBXV010000004">
    <property type="protein sequence ID" value="CDM65416.1"/>
    <property type="molecule type" value="Genomic_DNA"/>
</dbReference>
<feature type="domain" description="DUF3854" evidence="1">
    <location>
        <begin position="274"/>
        <end position="379"/>
    </location>
</feature>
<sequence>MRRSKFVKGGKVFYRVNKLRRCLICNSPTGCFYTEDESLSYCCRRTEEFAGNARRIRITATGLGVYSHEGATWLHAMKLIKNYPQPSQRKEEDFLDEAPSIDPAIISAAYNILIGISPATHFPELIAADDGLNARRLGEVSDMYGALPGTLDRRIDLVDQVSARLQTIFPQRDPSRMVAGIPGFWFDKHRGKWIIGPLQEYKGARLLVPFRNIEGDVLAMQIRTNKHERLQNPELPHYFWLSSPNYPEGARVCRAPIHSTHFLAQRLGYDSQQGTALLLTEGALKADTVTCISQGRLRAVANSGVSASHTELVTAAVQFQREHNGPVYVAFDMDAKENRMVALAIARLIAALALAAIEPIILGWDHGKGIDDALIGHGNIYTLQVDEWFKQLPEELAKQAVEHYRQTIDLHRQAEASLEKVEDSISMVELDQVKDRDVLDLKELDKLH</sequence>
<evidence type="ECO:0000313" key="3">
    <source>
        <dbReference type="Proteomes" id="UP000031518"/>
    </source>
</evidence>
<protein>
    <submittedName>
        <fullName evidence="2">Fructose/tagatose bisphosphate aldolase</fullName>
    </submittedName>
</protein>
<dbReference type="AlphaFoldDB" id="A0A0B6WWD6"/>
<dbReference type="InterPro" id="IPR024385">
    <property type="entry name" value="DUF3854"/>
</dbReference>